<evidence type="ECO:0000313" key="2">
    <source>
        <dbReference type="Proteomes" id="UP000258016"/>
    </source>
</evidence>
<accession>A0ABN5BAP8</accession>
<dbReference type="Pfam" id="PF04365">
    <property type="entry name" value="BrnT_toxin"/>
    <property type="match status" value="1"/>
</dbReference>
<gene>
    <name evidence="1" type="ORF">B5J99_09605</name>
</gene>
<reference evidence="1 2" key="1">
    <citation type="submission" date="2017-03" db="EMBL/GenBank/DDBJ databases">
        <title>Complete genome sequence of Blastomonas fulva degrading microcsystin LR.</title>
        <authorList>
            <person name="Lee H.-g."/>
            <person name="Jin L."/>
            <person name="oh H.-M."/>
        </authorList>
    </citation>
    <scope>NUCLEOTIDE SEQUENCE [LARGE SCALE GENOMIC DNA]</scope>
    <source>
        <strain evidence="1 2">T2</strain>
    </source>
</reference>
<dbReference type="InterPro" id="IPR007460">
    <property type="entry name" value="BrnT_toxin"/>
</dbReference>
<protein>
    <recommendedName>
        <fullName evidence="3">BrnT family toxin</fullName>
    </recommendedName>
</protein>
<evidence type="ECO:0000313" key="1">
    <source>
        <dbReference type="EMBL" id="ASR53443.1"/>
    </source>
</evidence>
<dbReference type="Gene3D" id="3.10.450.530">
    <property type="entry name" value="Ribonuclease toxin, BrnT, of type II toxin-antitoxin system"/>
    <property type="match status" value="1"/>
</dbReference>
<dbReference type="InterPro" id="IPR038573">
    <property type="entry name" value="BrnT_sf"/>
</dbReference>
<dbReference type="Proteomes" id="UP000258016">
    <property type="component" value="Chromosome"/>
</dbReference>
<name>A0ABN5BAP8_9SPHN</name>
<sequence>MGPALKFDWDDDKASSNVAKHGIGFEYAVRVFLDADRVDFDVSRSEDGEERRKTVGMIEQRLFAVVYTERPNSIRIISARRCNGKEQRRYGTFQA</sequence>
<proteinExistence type="predicted"/>
<organism evidence="1 2">
    <name type="scientific">Blastomonas fulva</name>
    <dbReference type="NCBI Taxonomy" id="1550728"/>
    <lineage>
        <taxon>Bacteria</taxon>
        <taxon>Pseudomonadati</taxon>
        <taxon>Pseudomonadota</taxon>
        <taxon>Alphaproteobacteria</taxon>
        <taxon>Sphingomonadales</taxon>
        <taxon>Sphingomonadaceae</taxon>
        <taxon>Blastomonas</taxon>
    </lineage>
</organism>
<dbReference type="EMBL" id="CP020083">
    <property type="protein sequence ID" value="ASR53443.1"/>
    <property type="molecule type" value="Genomic_DNA"/>
</dbReference>
<keyword evidence="2" id="KW-1185">Reference proteome</keyword>
<evidence type="ECO:0008006" key="3">
    <source>
        <dbReference type="Google" id="ProtNLM"/>
    </source>
</evidence>